<evidence type="ECO:0000259" key="1">
    <source>
        <dbReference type="Pfam" id="PF23981"/>
    </source>
</evidence>
<keyword evidence="4" id="KW-1185">Reference proteome</keyword>
<dbReference type="Proteomes" id="UP000307164">
    <property type="component" value="Unassembled WGS sequence"/>
</dbReference>
<evidence type="ECO:0000313" key="4">
    <source>
        <dbReference type="Proteomes" id="UP000307164"/>
    </source>
</evidence>
<dbReference type="OrthoDB" id="6145642at2"/>
<dbReference type="InterPro" id="IPR055729">
    <property type="entry name" value="DUF7305"/>
</dbReference>
<comment type="caution">
    <text evidence="2">The sequence shown here is derived from an EMBL/GenBank/DDBJ whole genome shotgun (WGS) entry which is preliminary data.</text>
</comment>
<gene>
    <name evidence="2" type="ORF">CWC19_06900</name>
    <name evidence="3" type="ORF">CWC20_09825</name>
</gene>
<protein>
    <recommendedName>
        <fullName evidence="1">DUF7305 domain-containing protein</fullName>
    </recommendedName>
</protein>
<accession>A0A5S3VB63</accession>
<sequence length="596" mass="63583">MNMMKSQHGFTLIKVMLLSTMASVVVFGTLQESIVQERLTGNFQKELNARLQAEKGVIDSITAIKNESDTSPSMSIAQLLAIHGQHAKEANDLVSGAQYSTTVTNPSGDIIEVRSHGSRYNQDANSYLVAQFEYLPAVEESLFANAVTGCKGVNLSGSGSVDSYDSSKGTYEETKTNNGDVNTVIGDADVVLNGHSPIKGDVKASGIVYLKGSSPVIGNIQSNTGVDISSGSGVRVVGNVLSRGFVMHRGGTVSGHVRAHGDVTMNWGSDIANVSSSELDIRYGGVGSFPNDAAFTQNGVHYSDEIYQFDPEVEEVVAPVKVYDPSSSDYDPNNPDKECDPLALPLNMTDVLGNVTEYTDFSVGAQEKYTFSPQRGFFTQSTRDESFWIAKPHDIYIFDTVKQQHGYSDVDTEYVFGMKNFNLGSDGEILIDAGSDGGDIIWLVDGDFTLSGHTTITIKEDSTLTVFVTGKTNFGASAQIITEKEGIAKTEHMVFSIYSSYDQADGIIVNGAADLYASIYAPLTSVQLSGSGQLYGSVRGAVINSSGGSGVHFDEILKTSRIGAGKTGNEAVLKFLGWSYKHAGALPVSGADVSSK</sequence>
<dbReference type="EMBL" id="PNBW01000046">
    <property type="protein sequence ID" value="TMO74808.1"/>
    <property type="molecule type" value="Genomic_DNA"/>
</dbReference>
<proteinExistence type="predicted"/>
<dbReference type="Proteomes" id="UP000307217">
    <property type="component" value="Unassembled WGS sequence"/>
</dbReference>
<reference evidence="5" key="2">
    <citation type="submission" date="2019-06" db="EMBL/GenBank/DDBJ databases">
        <title>Co-occurence of chitin degradation, pigmentation and bioactivity in marine Pseudoalteromonas.</title>
        <authorList>
            <person name="Sonnenschein E.C."/>
            <person name="Bech P.K."/>
        </authorList>
    </citation>
    <scope>NUCLEOTIDE SEQUENCE [LARGE SCALE GENOMIC DNA]</scope>
    <source>
        <strain evidence="5">S3790</strain>
    </source>
</reference>
<dbReference type="EMBL" id="PNBX01000026">
    <property type="protein sequence ID" value="TMO68999.1"/>
    <property type="molecule type" value="Genomic_DNA"/>
</dbReference>
<organism evidence="2 5">
    <name type="scientific">Pseudoalteromonas aurantia</name>
    <dbReference type="NCBI Taxonomy" id="43654"/>
    <lineage>
        <taxon>Bacteria</taxon>
        <taxon>Pseudomonadati</taxon>
        <taxon>Pseudomonadota</taxon>
        <taxon>Gammaproteobacteria</taxon>
        <taxon>Alteromonadales</taxon>
        <taxon>Pseudoalteromonadaceae</taxon>
        <taxon>Pseudoalteromonas</taxon>
    </lineage>
</organism>
<evidence type="ECO:0000313" key="5">
    <source>
        <dbReference type="Proteomes" id="UP000307217"/>
    </source>
</evidence>
<feature type="domain" description="DUF7305" evidence="1">
    <location>
        <begin position="434"/>
        <end position="559"/>
    </location>
</feature>
<reference evidence="4 5" key="1">
    <citation type="submission" date="2018-01" db="EMBL/GenBank/DDBJ databases">
        <authorList>
            <person name="Paulsen S."/>
            <person name="Gram L.K."/>
        </authorList>
    </citation>
    <scope>NUCLEOTIDE SEQUENCE [LARGE SCALE GENOMIC DNA]</scope>
    <source>
        <strain evidence="2 5">S3790</strain>
        <strain evidence="3 4">S3895</strain>
    </source>
</reference>
<evidence type="ECO:0000313" key="2">
    <source>
        <dbReference type="EMBL" id="TMO68999.1"/>
    </source>
</evidence>
<dbReference type="Pfam" id="PF23981">
    <property type="entry name" value="DUF7305"/>
    <property type="match status" value="1"/>
</dbReference>
<evidence type="ECO:0000313" key="3">
    <source>
        <dbReference type="EMBL" id="TMO74808.1"/>
    </source>
</evidence>
<dbReference type="AlphaFoldDB" id="A0A5S3VB63"/>
<name>A0A5S3VB63_9GAMM</name>
<reference evidence="2" key="3">
    <citation type="submission" date="2019-09" db="EMBL/GenBank/DDBJ databases">
        <title>Co-occurence of chitin degradation, pigmentation and bioactivity in marine Pseudoalteromonas.</title>
        <authorList>
            <person name="Sonnenschein E.C."/>
            <person name="Bech P.K."/>
        </authorList>
    </citation>
    <scope>NUCLEOTIDE SEQUENCE</scope>
    <source>
        <strain evidence="2">S3790</strain>
        <strain evidence="3 4">S3895</strain>
    </source>
</reference>